<keyword evidence="1" id="KW-0732">Signal</keyword>
<evidence type="ECO:0000256" key="1">
    <source>
        <dbReference type="SAM" id="SignalP"/>
    </source>
</evidence>
<proteinExistence type="predicted"/>
<dbReference type="InterPro" id="IPR011990">
    <property type="entry name" value="TPR-like_helical_dom_sf"/>
</dbReference>
<dbReference type="SUPFAM" id="SSF48452">
    <property type="entry name" value="TPR-like"/>
    <property type="match status" value="1"/>
</dbReference>
<dbReference type="Proteomes" id="UP000018072">
    <property type="component" value="Unassembled WGS sequence"/>
</dbReference>
<feature type="signal peptide" evidence="1">
    <location>
        <begin position="1"/>
        <end position="28"/>
    </location>
</feature>
<dbReference type="InterPro" id="IPR024302">
    <property type="entry name" value="SusD-like"/>
</dbReference>
<dbReference type="Pfam" id="PF12741">
    <property type="entry name" value="SusD-like"/>
    <property type="match status" value="1"/>
</dbReference>
<dbReference type="Gene3D" id="1.25.40.390">
    <property type="match status" value="1"/>
</dbReference>
<dbReference type="AlphaFoldDB" id="R7H649"/>
<sequence length="668" mass="75284">MIMKNNKSAFFAVAVSAMLGMGAIEANAQRVVYKGTATINQKDGTSTKFDVSSLRNLYNTESYVRVITEEYGENKYFENVDNVSFDWVAKTIGEIKIDYKKEISGEELKQAVKDMRTQLGSALKAVYGMRGGKEGGPPQAHAYQFAYNLGPDSYVQYFCVPHYDFPYANFTLRSTYDLCKGCLDGPGVSFRAMKYDMVPTLNAEKIDYMPELKAIYLMLFNYSAIENVDLFGPMPYNDHKNYVEESPFVYDRVKDIYYQAKADIDAAIECFKYYKGHRSDTYKKQIGRIILSRVQLLSSDYTDASDLSVWIRFANSLKLRMAIHMSKVEPATAKQWAEEAVAGGVIENEADEIGLFPSLLGSAHPLIEIMGWNDIVMGASFINLLQNLDHPYMKYLFTKNSIALEKSKQAVSGTSAPAVTPKGSVYVGMRNGVTPGEWQAAANNPYAGYSMLDKIYFAECNPPLYLMKVSEVNFLRAEGALRGWNMGGTAQSFYEQGIRTAYLEDRNSPRKEYVNYVDDYLKVDAPKGIAYVDPQGLTPDMPSVTKIGVKWNEGDSKETKLEKIITQKYIASFPYSYESWVDLRRTGYPKLFPILNTEHSDGTIKPGDPKVQTADNIMRRIPWVSDDPQTKEDIKATGIPALSEDTNNKPATDTQMQRLWWDVDAPNF</sequence>
<organism evidence="2 3">
    <name type="scientific">Leyella stercorea CAG:629</name>
    <dbReference type="NCBI Taxonomy" id="1263103"/>
    <lineage>
        <taxon>Bacteria</taxon>
        <taxon>Pseudomonadati</taxon>
        <taxon>Bacteroidota</taxon>
        <taxon>Bacteroidia</taxon>
        <taxon>Bacteroidales</taxon>
        <taxon>Prevotellaceae</taxon>
        <taxon>Leyella</taxon>
    </lineage>
</organism>
<gene>
    <name evidence="2" type="ORF">BN741_00278</name>
</gene>
<protein>
    <recommendedName>
        <fullName evidence="4">SusD/RagB family nutrient-binding outer membrane lipoprotein</fullName>
    </recommendedName>
</protein>
<evidence type="ECO:0000313" key="3">
    <source>
        <dbReference type="Proteomes" id="UP000018072"/>
    </source>
</evidence>
<reference evidence="2" key="1">
    <citation type="submission" date="2012-11" db="EMBL/GenBank/DDBJ databases">
        <title>Dependencies among metagenomic species, viruses, plasmids and units of genetic variation.</title>
        <authorList>
            <person name="Nielsen H.B."/>
            <person name="Almeida M."/>
            <person name="Juncker A.S."/>
            <person name="Rasmussen S."/>
            <person name="Li J."/>
            <person name="Sunagawa S."/>
            <person name="Plichta D."/>
            <person name="Gautier L."/>
            <person name="Le Chatelier E."/>
            <person name="Peletier E."/>
            <person name="Bonde I."/>
            <person name="Nielsen T."/>
            <person name="Manichanh C."/>
            <person name="Arumugam M."/>
            <person name="Batto J."/>
            <person name="Santos M.B.Q.D."/>
            <person name="Blom N."/>
            <person name="Borruel N."/>
            <person name="Burgdorf K.S."/>
            <person name="Boumezbeur F."/>
            <person name="Casellas F."/>
            <person name="Dore J."/>
            <person name="Guarner F."/>
            <person name="Hansen T."/>
            <person name="Hildebrand F."/>
            <person name="Kaas R.S."/>
            <person name="Kennedy S."/>
            <person name="Kristiansen K."/>
            <person name="Kultima J.R."/>
            <person name="Leonard P."/>
            <person name="Levenez F."/>
            <person name="Lund O."/>
            <person name="Moumen B."/>
            <person name="Le Paslier D."/>
            <person name="Pons N."/>
            <person name="Pedersen O."/>
            <person name="Prifti E."/>
            <person name="Qin J."/>
            <person name="Raes J."/>
            <person name="Tap J."/>
            <person name="Tims S."/>
            <person name="Ussery D.W."/>
            <person name="Yamada T."/>
            <person name="MetaHit consortium"/>
            <person name="Renault P."/>
            <person name="Sicheritz-Ponten T."/>
            <person name="Bork P."/>
            <person name="Wang J."/>
            <person name="Brunak S."/>
            <person name="Ehrlich S.D."/>
        </authorList>
    </citation>
    <scope>NUCLEOTIDE SEQUENCE [LARGE SCALE GENOMIC DNA]</scope>
</reference>
<evidence type="ECO:0000313" key="2">
    <source>
        <dbReference type="EMBL" id="CDE34751.1"/>
    </source>
</evidence>
<evidence type="ECO:0008006" key="4">
    <source>
        <dbReference type="Google" id="ProtNLM"/>
    </source>
</evidence>
<dbReference type="EMBL" id="CBIT010000267">
    <property type="protein sequence ID" value="CDE34751.1"/>
    <property type="molecule type" value="Genomic_DNA"/>
</dbReference>
<accession>R7H649</accession>
<name>R7H649_9BACT</name>
<comment type="caution">
    <text evidence="2">The sequence shown here is derived from an EMBL/GenBank/DDBJ whole genome shotgun (WGS) entry which is preliminary data.</text>
</comment>
<feature type="chain" id="PRO_5004434456" description="SusD/RagB family nutrient-binding outer membrane lipoprotein" evidence="1">
    <location>
        <begin position="29"/>
        <end position="668"/>
    </location>
</feature>
<dbReference type="STRING" id="1263103.BN741_00278"/>